<dbReference type="Pfam" id="PF09413">
    <property type="entry name" value="DUF2007"/>
    <property type="match status" value="1"/>
</dbReference>
<protein>
    <recommendedName>
        <fullName evidence="2">DUF2007 domain-containing protein</fullName>
    </recommendedName>
</protein>
<accession>A0A5C5VCB0</accession>
<dbReference type="AlphaFoldDB" id="A0A5C5VCB0"/>
<sequence>MKPDPVNPFESPQTESRPDGEAELAGAASETDGLPIPRGVHGDGIVTVASFGYINEASVAVSLLQQEGINCCLDNEGIVSVNAFLSNAVGGVKVLVHEKDAERAACFLHEHRRSLQAKQSQEDIEFDCEECGAPLKMPGNRRGRVETCPKCREFIDVPE</sequence>
<name>A0A5C5VCB0_9BACT</name>
<proteinExistence type="predicted"/>
<dbReference type="RefSeq" id="WP_197531181.1">
    <property type="nucleotide sequence ID" value="NZ_SIHJ01000001.1"/>
</dbReference>
<reference evidence="3 4" key="1">
    <citation type="submission" date="2019-02" db="EMBL/GenBank/DDBJ databases">
        <title>Deep-cultivation of Planctomycetes and their phenomic and genomic characterization uncovers novel biology.</title>
        <authorList>
            <person name="Wiegand S."/>
            <person name="Jogler M."/>
            <person name="Boedeker C."/>
            <person name="Pinto D."/>
            <person name="Vollmers J."/>
            <person name="Rivas-Marin E."/>
            <person name="Kohn T."/>
            <person name="Peeters S.H."/>
            <person name="Heuer A."/>
            <person name="Rast P."/>
            <person name="Oberbeckmann S."/>
            <person name="Bunk B."/>
            <person name="Jeske O."/>
            <person name="Meyerdierks A."/>
            <person name="Storesund J.E."/>
            <person name="Kallscheuer N."/>
            <person name="Luecker S."/>
            <person name="Lage O.M."/>
            <person name="Pohl T."/>
            <person name="Merkel B.J."/>
            <person name="Hornburger P."/>
            <person name="Mueller R.-W."/>
            <person name="Bruemmer F."/>
            <person name="Labrenz M."/>
            <person name="Spormann A.M."/>
            <person name="Op Den Camp H."/>
            <person name="Overmann J."/>
            <person name="Amann R."/>
            <person name="Jetten M.S.M."/>
            <person name="Mascher T."/>
            <person name="Medema M.H."/>
            <person name="Devos D.P."/>
            <person name="Kaster A.-K."/>
            <person name="Ovreas L."/>
            <person name="Rohde M."/>
            <person name="Galperin M.Y."/>
            <person name="Jogler C."/>
        </authorList>
    </citation>
    <scope>NUCLEOTIDE SEQUENCE [LARGE SCALE GENOMIC DNA]</scope>
    <source>
        <strain evidence="3 4">KOR34</strain>
    </source>
</reference>
<organism evidence="3 4">
    <name type="scientific">Posidoniimonas corsicana</name>
    <dbReference type="NCBI Taxonomy" id="1938618"/>
    <lineage>
        <taxon>Bacteria</taxon>
        <taxon>Pseudomonadati</taxon>
        <taxon>Planctomycetota</taxon>
        <taxon>Planctomycetia</taxon>
        <taxon>Pirellulales</taxon>
        <taxon>Lacipirellulaceae</taxon>
        <taxon>Posidoniimonas</taxon>
    </lineage>
</organism>
<dbReference type="InterPro" id="IPR018551">
    <property type="entry name" value="DUF2007"/>
</dbReference>
<evidence type="ECO:0000259" key="2">
    <source>
        <dbReference type="Pfam" id="PF09413"/>
    </source>
</evidence>
<evidence type="ECO:0000313" key="3">
    <source>
        <dbReference type="EMBL" id="TWT36266.1"/>
    </source>
</evidence>
<feature type="region of interest" description="Disordered" evidence="1">
    <location>
        <begin position="1"/>
        <end position="36"/>
    </location>
</feature>
<evidence type="ECO:0000256" key="1">
    <source>
        <dbReference type="SAM" id="MobiDB-lite"/>
    </source>
</evidence>
<dbReference type="Gene3D" id="3.30.70.790">
    <property type="entry name" value="UreE, C-terminal domain"/>
    <property type="match status" value="1"/>
</dbReference>
<feature type="domain" description="DUF2007" evidence="2">
    <location>
        <begin position="46"/>
        <end position="105"/>
    </location>
</feature>
<dbReference type="SUPFAM" id="SSF54913">
    <property type="entry name" value="GlnB-like"/>
    <property type="match status" value="1"/>
</dbReference>
<comment type="caution">
    <text evidence="3">The sequence shown here is derived from an EMBL/GenBank/DDBJ whole genome shotgun (WGS) entry which is preliminary data.</text>
</comment>
<dbReference type="InterPro" id="IPR011322">
    <property type="entry name" value="N-reg_PII-like_a/b"/>
</dbReference>
<dbReference type="Proteomes" id="UP000316714">
    <property type="component" value="Unassembled WGS sequence"/>
</dbReference>
<gene>
    <name evidence="3" type="ORF">KOR34_11700</name>
</gene>
<evidence type="ECO:0000313" key="4">
    <source>
        <dbReference type="Proteomes" id="UP000316714"/>
    </source>
</evidence>
<dbReference type="EMBL" id="SIHJ01000001">
    <property type="protein sequence ID" value="TWT36266.1"/>
    <property type="molecule type" value="Genomic_DNA"/>
</dbReference>
<keyword evidence="4" id="KW-1185">Reference proteome</keyword>